<evidence type="ECO:0000313" key="3">
    <source>
        <dbReference type="EMBL" id="KAK4093435.1"/>
    </source>
</evidence>
<dbReference type="Proteomes" id="UP001287286">
    <property type="component" value="Unassembled WGS sequence"/>
</dbReference>
<organism evidence="3 4">
    <name type="scientific">Purpureocillium lilacinum</name>
    <name type="common">Paecilomyces lilacinus</name>
    <dbReference type="NCBI Taxonomy" id="33203"/>
    <lineage>
        <taxon>Eukaryota</taxon>
        <taxon>Fungi</taxon>
        <taxon>Dikarya</taxon>
        <taxon>Ascomycota</taxon>
        <taxon>Pezizomycotina</taxon>
        <taxon>Sordariomycetes</taxon>
        <taxon>Hypocreomycetidae</taxon>
        <taxon>Hypocreales</taxon>
        <taxon>Ophiocordycipitaceae</taxon>
        <taxon>Purpureocillium</taxon>
    </lineage>
</organism>
<evidence type="ECO:0000256" key="1">
    <source>
        <dbReference type="SAM" id="MobiDB-lite"/>
    </source>
</evidence>
<sequence length="300" mass="32019">MQMMQWTVDFVAILVAVASSHRNKSPGPGAAKKKKQQQQQARQGGHDGGGGGGEGGDCAANNSTAALDGRRHVAQEAQGRTHVARPLPNKAADLRPSWALASAVQPLLRSGTLATAQRDGESYARQAGRHGTMRRGPPGGRRSSVRQSRTARLGLLHSSAGIIAPPPSFGASQASAPRCSAGSCRDHGRTLCSMSQRDTRARDADEVEAAVAEEEETDGGVASVCDEEENQRCRRGRSEVLGAGIQKGRGPQLRQVRATWNTPLPRKEPELGKALPYVLASRFKNATFDETLRLLAWHDV</sequence>
<evidence type="ECO:0000256" key="2">
    <source>
        <dbReference type="SAM" id="SignalP"/>
    </source>
</evidence>
<protein>
    <submittedName>
        <fullName evidence="3">Uncharacterized protein</fullName>
    </submittedName>
</protein>
<proteinExistence type="predicted"/>
<dbReference type="EMBL" id="JAWRVI010000006">
    <property type="protein sequence ID" value="KAK4093435.1"/>
    <property type="molecule type" value="Genomic_DNA"/>
</dbReference>
<comment type="caution">
    <text evidence="3">The sequence shown here is derived from an EMBL/GenBank/DDBJ whole genome shotgun (WGS) entry which is preliminary data.</text>
</comment>
<evidence type="ECO:0000313" key="4">
    <source>
        <dbReference type="Proteomes" id="UP001287286"/>
    </source>
</evidence>
<keyword evidence="4" id="KW-1185">Reference proteome</keyword>
<gene>
    <name evidence="3" type="ORF">Purlil1_2592</name>
</gene>
<feature type="compositionally biased region" description="Low complexity" evidence="1">
    <location>
        <begin position="134"/>
        <end position="148"/>
    </location>
</feature>
<feature type="chain" id="PRO_5045207776" evidence="2">
    <location>
        <begin position="19"/>
        <end position="300"/>
    </location>
</feature>
<feature type="region of interest" description="Disordered" evidence="1">
    <location>
        <begin position="113"/>
        <end position="148"/>
    </location>
</feature>
<feature type="signal peptide" evidence="2">
    <location>
        <begin position="1"/>
        <end position="18"/>
    </location>
</feature>
<name>A0ABR0CB16_PURLI</name>
<keyword evidence="2" id="KW-0732">Signal</keyword>
<reference evidence="3 4" key="1">
    <citation type="journal article" date="2024" name="Microbiol. Resour. Announc.">
        <title>Genome annotations for the ascomycete fungi Trichoderma harzianum, Trichoderma aggressivum, and Purpureocillium lilacinum.</title>
        <authorList>
            <person name="Beijen E.P.W."/>
            <person name="Ohm R.A."/>
        </authorList>
    </citation>
    <scope>NUCLEOTIDE SEQUENCE [LARGE SCALE GENOMIC DNA]</scope>
    <source>
        <strain evidence="3 4">CBS 150709</strain>
    </source>
</reference>
<accession>A0ABR0CB16</accession>
<feature type="region of interest" description="Disordered" evidence="1">
    <location>
        <begin position="20"/>
        <end position="90"/>
    </location>
</feature>
<feature type="compositionally biased region" description="Gly residues" evidence="1">
    <location>
        <begin position="46"/>
        <end position="56"/>
    </location>
</feature>